<reference evidence="1 2" key="1">
    <citation type="submission" date="2024-11" db="EMBL/GenBank/DDBJ databases">
        <title>Chromosome-level genome assembly of Eucalyptus globulus Labill. provides insights into its genome evolution.</title>
        <authorList>
            <person name="Li X."/>
        </authorList>
    </citation>
    <scope>NUCLEOTIDE SEQUENCE [LARGE SCALE GENOMIC DNA]</scope>
    <source>
        <strain evidence="1">CL2024</strain>
        <tissue evidence="1">Fresh tender leaves</tissue>
    </source>
</reference>
<gene>
    <name evidence="1" type="ORF">ACJRO7_024116</name>
</gene>
<protein>
    <submittedName>
        <fullName evidence="1">Uncharacterized protein</fullName>
    </submittedName>
</protein>
<organism evidence="1 2">
    <name type="scientific">Eucalyptus globulus</name>
    <name type="common">Tasmanian blue gum</name>
    <dbReference type="NCBI Taxonomy" id="34317"/>
    <lineage>
        <taxon>Eukaryota</taxon>
        <taxon>Viridiplantae</taxon>
        <taxon>Streptophyta</taxon>
        <taxon>Embryophyta</taxon>
        <taxon>Tracheophyta</taxon>
        <taxon>Spermatophyta</taxon>
        <taxon>Magnoliopsida</taxon>
        <taxon>eudicotyledons</taxon>
        <taxon>Gunneridae</taxon>
        <taxon>Pentapetalae</taxon>
        <taxon>rosids</taxon>
        <taxon>malvids</taxon>
        <taxon>Myrtales</taxon>
        <taxon>Myrtaceae</taxon>
        <taxon>Myrtoideae</taxon>
        <taxon>Eucalypteae</taxon>
        <taxon>Eucalyptus</taxon>
    </lineage>
</organism>
<proteinExistence type="predicted"/>
<dbReference type="Proteomes" id="UP001634007">
    <property type="component" value="Unassembled WGS sequence"/>
</dbReference>
<dbReference type="AlphaFoldDB" id="A0ABD3K4E9"/>
<dbReference type="EMBL" id="JBJKBG010000006">
    <property type="protein sequence ID" value="KAL3734885.1"/>
    <property type="molecule type" value="Genomic_DNA"/>
</dbReference>
<keyword evidence="2" id="KW-1185">Reference proteome</keyword>
<comment type="caution">
    <text evidence="1">The sequence shown here is derived from an EMBL/GenBank/DDBJ whole genome shotgun (WGS) entry which is preliminary data.</text>
</comment>
<sequence>MAAMSLTSSNELYSMHMGTDFFALYAKFSGDLDQMYWEHKALEAKAQVVDGTGAVYAWVDPSGFIAMYRNSSVPIDVEAFNSFQKLIDSFLLLRLELDGVRRDVAAKHSEEEES</sequence>
<evidence type="ECO:0000313" key="1">
    <source>
        <dbReference type="EMBL" id="KAL3734885.1"/>
    </source>
</evidence>
<accession>A0ABD3K4E9</accession>
<evidence type="ECO:0000313" key="2">
    <source>
        <dbReference type="Proteomes" id="UP001634007"/>
    </source>
</evidence>
<name>A0ABD3K4E9_EUCGL</name>